<organism evidence="2 3">
    <name type="scientific">Amycolatopsis rhabdoformis</name>
    <dbReference type="NCBI Taxonomy" id="1448059"/>
    <lineage>
        <taxon>Bacteria</taxon>
        <taxon>Bacillati</taxon>
        <taxon>Actinomycetota</taxon>
        <taxon>Actinomycetes</taxon>
        <taxon>Pseudonocardiales</taxon>
        <taxon>Pseudonocardiaceae</taxon>
        <taxon>Amycolatopsis</taxon>
    </lineage>
</organism>
<protein>
    <recommendedName>
        <fullName evidence="4">Integral membrane protein</fullName>
    </recommendedName>
</protein>
<feature type="transmembrane region" description="Helical" evidence="1">
    <location>
        <begin position="147"/>
        <end position="167"/>
    </location>
</feature>
<dbReference type="RefSeq" id="WP_326835566.1">
    <property type="nucleotide sequence ID" value="NZ_CP142149.1"/>
</dbReference>
<proteinExistence type="predicted"/>
<evidence type="ECO:0000256" key="1">
    <source>
        <dbReference type="SAM" id="Phobius"/>
    </source>
</evidence>
<evidence type="ECO:0000313" key="3">
    <source>
        <dbReference type="Proteomes" id="UP001330812"/>
    </source>
</evidence>
<accession>A0ABZ1IE68</accession>
<feature type="transmembrane region" description="Helical" evidence="1">
    <location>
        <begin position="337"/>
        <end position="357"/>
    </location>
</feature>
<keyword evidence="1" id="KW-0812">Transmembrane</keyword>
<evidence type="ECO:0008006" key="4">
    <source>
        <dbReference type="Google" id="ProtNLM"/>
    </source>
</evidence>
<dbReference type="InterPro" id="IPR036259">
    <property type="entry name" value="MFS_trans_sf"/>
</dbReference>
<dbReference type="Proteomes" id="UP001330812">
    <property type="component" value="Chromosome"/>
</dbReference>
<dbReference type="SUPFAM" id="SSF103473">
    <property type="entry name" value="MFS general substrate transporter"/>
    <property type="match status" value="1"/>
</dbReference>
<feature type="transmembrane region" description="Helical" evidence="1">
    <location>
        <begin position="109"/>
        <end position="127"/>
    </location>
</feature>
<gene>
    <name evidence="2" type="ORF">VSH64_11660</name>
</gene>
<feature type="transmembrane region" description="Helical" evidence="1">
    <location>
        <begin position="211"/>
        <end position="232"/>
    </location>
</feature>
<keyword evidence="3" id="KW-1185">Reference proteome</keyword>
<sequence>MESVRESYDREAAEQWFRRRGLPSVVRGRPAHLLVRIVPAEVFVVLLLVFTTATDVLDGGTDDEFARRMDQTWFALLYLAVLLAYVVVPAVGAWLAARWVRRRVPARRGTPGALAVALVFLVLNPIVDAIAPPHDSLPVGVLEMLGLLVLLFAAAFFGGGSILGWALRSAFRQLGRLGDLTSRALPLLLLFTVFGFFTTEIWQVTADLTRHRVWLVVGLFSVIAVLFLVSTLSDEVRSLTKTGKALEPAPLDGTPFASCTGPAPDRQPLTKLERANMVLVLLLTQILQTLVLSVLTFVFFVAFGVITVRAPVIKAWVGHDPTPGTLFGIQVPIANELLQVSLFIAAFSALYFAAGAVTDSTYRSSFFEPLVRHLGTSLTARDHYLARLPVRG</sequence>
<feature type="transmembrane region" description="Helical" evidence="1">
    <location>
        <begin position="73"/>
        <end position="97"/>
    </location>
</feature>
<dbReference type="EMBL" id="CP142149">
    <property type="protein sequence ID" value="WSE32759.1"/>
    <property type="molecule type" value="Genomic_DNA"/>
</dbReference>
<keyword evidence="1" id="KW-0472">Membrane</keyword>
<name>A0ABZ1IE68_9PSEU</name>
<feature type="transmembrane region" description="Helical" evidence="1">
    <location>
        <begin position="33"/>
        <end position="53"/>
    </location>
</feature>
<evidence type="ECO:0000313" key="2">
    <source>
        <dbReference type="EMBL" id="WSE32759.1"/>
    </source>
</evidence>
<reference evidence="2 3" key="1">
    <citation type="journal article" date="2015" name="Int. J. Syst. Evol. Microbiol.">
        <title>Amycolatopsis rhabdoformis sp. nov., an actinomycete isolated from a tropical forest soil.</title>
        <authorList>
            <person name="Souza W.R."/>
            <person name="Silva R.E."/>
            <person name="Goodfellow M."/>
            <person name="Busarakam K."/>
            <person name="Figueiro F.S."/>
            <person name="Ferreira D."/>
            <person name="Rodrigues-Filho E."/>
            <person name="Moraes L.A.B."/>
            <person name="Zucchi T.D."/>
        </authorList>
    </citation>
    <scope>NUCLEOTIDE SEQUENCE [LARGE SCALE GENOMIC DNA]</scope>
    <source>
        <strain evidence="2 3">NCIMB 14900</strain>
    </source>
</reference>
<feature type="transmembrane region" description="Helical" evidence="1">
    <location>
        <begin position="278"/>
        <end position="306"/>
    </location>
</feature>
<feature type="transmembrane region" description="Helical" evidence="1">
    <location>
        <begin position="187"/>
        <end position="205"/>
    </location>
</feature>
<keyword evidence="1" id="KW-1133">Transmembrane helix</keyword>